<organism evidence="2">
    <name type="scientific">viral metagenome</name>
    <dbReference type="NCBI Taxonomy" id="1070528"/>
    <lineage>
        <taxon>unclassified sequences</taxon>
        <taxon>metagenomes</taxon>
        <taxon>organismal metagenomes</taxon>
    </lineage>
</organism>
<feature type="transmembrane region" description="Helical" evidence="1">
    <location>
        <begin position="6"/>
        <end position="24"/>
    </location>
</feature>
<keyword evidence="1" id="KW-0472">Membrane</keyword>
<keyword evidence="1" id="KW-0812">Transmembrane</keyword>
<feature type="transmembrane region" description="Helical" evidence="1">
    <location>
        <begin position="90"/>
        <end position="108"/>
    </location>
</feature>
<evidence type="ECO:0000313" key="2">
    <source>
        <dbReference type="EMBL" id="QHU17071.1"/>
    </source>
</evidence>
<name>A0A6C0KIT1_9ZZZZ</name>
<dbReference type="EMBL" id="MN740898">
    <property type="protein sequence ID" value="QHU17071.1"/>
    <property type="molecule type" value="Genomic_DNA"/>
</dbReference>
<proteinExistence type="predicted"/>
<accession>A0A6C0KIT1</accession>
<dbReference type="AlphaFoldDB" id="A0A6C0KIT1"/>
<feature type="transmembrane region" description="Helical" evidence="1">
    <location>
        <begin position="36"/>
        <end position="57"/>
    </location>
</feature>
<reference evidence="2" key="1">
    <citation type="journal article" date="2020" name="Nature">
        <title>Giant virus diversity and host interactions through global metagenomics.</title>
        <authorList>
            <person name="Schulz F."/>
            <person name="Roux S."/>
            <person name="Paez-Espino D."/>
            <person name="Jungbluth S."/>
            <person name="Walsh D.A."/>
            <person name="Denef V.J."/>
            <person name="McMahon K.D."/>
            <person name="Konstantinidis K.T."/>
            <person name="Eloe-Fadrosh E.A."/>
            <person name="Kyrpides N.C."/>
            <person name="Woyke T."/>
        </authorList>
    </citation>
    <scope>NUCLEOTIDE SEQUENCE</scope>
    <source>
        <strain evidence="2">GVMAG-S-3300012000-57</strain>
    </source>
</reference>
<sequence>MWKNHHYLCITSWIFVLPIAYVLYKLFHHETIPTFEYVLLFLICINIGFSLLFWYDPVQESDIHIYDAFFAKLSMMTVMFYFFSRINEPIDVVVFLIILAGIMVSAYYSNYFSNIEWCCNKHIQSHGLMHLFCGAGCLYTLV</sequence>
<feature type="transmembrane region" description="Helical" evidence="1">
    <location>
        <begin position="63"/>
        <end position="83"/>
    </location>
</feature>
<keyword evidence="1" id="KW-1133">Transmembrane helix</keyword>
<evidence type="ECO:0000256" key="1">
    <source>
        <dbReference type="SAM" id="Phobius"/>
    </source>
</evidence>
<protein>
    <submittedName>
        <fullName evidence="2">Uncharacterized protein</fullName>
    </submittedName>
</protein>